<protein>
    <submittedName>
        <fullName evidence="1">Uncharacterized protein</fullName>
    </submittedName>
</protein>
<accession>A0A4R5XI56</accession>
<gene>
    <name evidence="1" type="ORF">BD410DRAFT_834344</name>
</gene>
<evidence type="ECO:0000313" key="1">
    <source>
        <dbReference type="EMBL" id="TDL30166.1"/>
    </source>
</evidence>
<dbReference type="AlphaFoldDB" id="A0A4R5XI56"/>
<dbReference type="VEuPathDB" id="FungiDB:BD410DRAFT_834344"/>
<dbReference type="OrthoDB" id="3023006at2759"/>
<dbReference type="EMBL" id="ML170156">
    <property type="protein sequence ID" value="TDL30166.1"/>
    <property type="molecule type" value="Genomic_DNA"/>
</dbReference>
<dbReference type="PROSITE" id="PS51257">
    <property type="entry name" value="PROKAR_LIPOPROTEIN"/>
    <property type="match status" value="1"/>
</dbReference>
<name>A0A4R5XI56_9AGAM</name>
<organism evidence="1 2">
    <name type="scientific">Rickenella mellea</name>
    <dbReference type="NCBI Taxonomy" id="50990"/>
    <lineage>
        <taxon>Eukaryota</taxon>
        <taxon>Fungi</taxon>
        <taxon>Dikarya</taxon>
        <taxon>Basidiomycota</taxon>
        <taxon>Agaricomycotina</taxon>
        <taxon>Agaricomycetes</taxon>
        <taxon>Hymenochaetales</taxon>
        <taxon>Rickenellaceae</taxon>
        <taxon>Rickenella</taxon>
    </lineage>
</organism>
<evidence type="ECO:0000313" key="2">
    <source>
        <dbReference type="Proteomes" id="UP000294933"/>
    </source>
</evidence>
<proteinExistence type="predicted"/>
<dbReference type="Proteomes" id="UP000294933">
    <property type="component" value="Unassembled WGS sequence"/>
</dbReference>
<dbReference type="Gene3D" id="1.20.1280.50">
    <property type="match status" value="1"/>
</dbReference>
<keyword evidence="2" id="KW-1185">Reference proteome</keyword>
<sequence length="515" mass="57942">MNLPVQKSIKAINNAIAILSCTDIGNQFFDGKLFAAFSSTSIPTPDPQSETGFQLLYWKLRDLKSARDAVRSLLEVFDGRIVGLQKECNSLTLKYRFSSLPEDILQSIFEVGSTPDRNGCRFSVLVSHVCWRFREVTFRTPRMWNVIHDGQPMDQITTFLSRSKAVGICVFVGDVWALKSEFRRTSIEKFMDIVIRHNQCWSTFACYVGVSEDEGMHRFLAYPGLALPNLITLSCSRMSSIDPAELDLFSSWVIPRLSHFNGLNVTLQPSIMGENLVSCQLDFDGVDGDDDWSSTGVLHALSSTRSLKELRLKFENILSEHISTNMPTTSISSLETFHISFIDCNTSNLIQLMFALRMHNVSHLSVTFAFRNVGHEDSETLLDSVLPSSGHYPKLSSFDLTVLDAQLYHPSLLVFLAQRVPSSVKLSMQGIVFGPYSSKPWKSCPVSWASININLCDALSYKHIDLIIDTVKQSGKWDDFQTLKVSNCRGLSLSYLKDLKASIGDKLDYQLEYKL</sequence>
<reference evidence="1 2" key="1">
    <citation type="submission" date="2018-06" db="EMBL/GenBank/DDBJ databases">
        <title>A transcriptomic atlas of mushroom development highlights an independent origin of complex multicellularity.</title>
        <authorList>
            <consortium name="DOE Joint Genome Institute"/>
            <person name="Krizsan K."/>
            <person name="Almasi E."/>
            <person name="Merenyi Z."/>
            <person name="Sahu N."/>
            <person name="Viragh M."/>
            <person name="Koszo T."/>
            <person name="Mondo S."/>
            <person name="Kiss B."/>
            <person name="Balint B."/>
            <person name="Kues U."/>
            <person name="Barry K."/>
            <person name="Hegedus J.C."/>
            <person name="Henrissat B."/>
            <person name="Johnson J."/>
            <person name="Lipzen A."/>
            <person name="Ohm R."/>
            <person name="Nagy I."/>
            <person name="Pangilinan J."/>
            <person name="Yan J."/>
            <person name="Xiong Y."/>
            <person name="Grigoriev I.V."/>
            <person name="Hibbett D.S."/>
            <person name="Nagy L.G."/>
        </authorList>
    </citation>
    <scope>NUCLEOTIDE SEQUENCE [LARGE SCALE GENOMIC DNA]</scope>
    <source>
        <strain evidence="1 2">SZMC22713</strain>
    </source>
</reference>